<organism evidence="22 23">
    <name type="scientific">Marchantia polymorpha subsp. ruderalis</name>
    <dbReference type="NCBI Taxonomy" id="1480154"/>
    <lineage>
        <taxon>Eukaryota</taxon>
        <taxon>Viridiplantae</taxon>
        <taxon>Streptophyta</taxon>
        <taxon>Embryophyta</taxon>
        <taxon>Marchantiophyta</taxon>
        <taxon>Marchantiopsida</taxon>
        <taxon>Marchantiidae</taxon>
        <taxon>Marchantiales</taxon>
        <taxon>Marchantiaceae</taxon>
        <taxon>Marchantia</taxon>
    </lineage>
</organism>
<sequence>MWARRWSSVLLFIVFFCWRSLQARAQPGFHSVDCGGGSNYTDDLGIAWSADEYYIGTGVDTVIDLSEANLGPDAAQNGPKLQTLRYFPGPADKSCYTFKVSTSIPHLIRFMFLGGNFTSGLTQPASFSVSIATLHLLDIQVSDPWTPIIREVTFVPITENFAICFQRGPSHVPFVSSLELRPLPISYYQLSIESIVLTNIVRIDCGRKSGSPVIRYPDDLQDRLWASDPKNLSIKSIANNNAIIDNRLYYDTEAPISVLQSAWSDSRITLLQEYDPSQTTSAVQLYYILLYFVEIAETNSTDVREVMVYLDKDPLKVNPLRVNRSTYSTFQFGLPLLLQATQALTINLTIVPSEDSTLGAILNAVEIYSLINFTYDQVTSTVDVTTIEAIKLKLNLTQYEGDPCLPWAYNWLGCSDPAVTGTSSVTQLNLSNMSLSGPILPEIVKLSELTDVALDNNNLTGTIPDLKSLTKLQTLRLQNNSLGGKIPDTLGLIPNLTILNLDNNLFEGGLPPRLQDKIDFGVLALSVVNNPYLCFGGNLCLQPGSPVPSSAAVSDKGSSKIGIIVGAIAGAVVVVLLLMLFVCRKCLKDSHPKNWGLPLLAKVNQPTSFTWAEVTTITHDFVKVLGRGGYGLVYSGTLANGEHVAVKVNKENTRNSRDQFLNEVSLLSRIHHRHIVDFIGFCNEGNHEVLIYAFMAEGTLEEHIRGITNNIAPLPLKMVPNGLPQDLERHFGVERMATGDGEQSSSRAPLDWKKRLNIILDASKGLEYLHHSCSPPIIHRDVKTANILLTETLIGKVSDFGISKPTREEDRNVGVMTAVKGTFGYLDPQYFQDGLLNQKSDVYSFGVVLLEVITGKSPRTIQFPNSTALNLKEWVEISMRSDDIESITDPKLGRDFDRESVWKVAELALKSLIEVRDKRPEMSRVVEDLTHALEIENRRTSTGTSTDAGAPVPPSGPRGFSSRSSSGSVATFSTYSIAAR</sequence>
<evidence type="ECO:0000256" key="6">
    <source>
        <dbReference type="ARBA" id="ARBA00022692"/>
    </source>
</evidence>
<keyword evidence="7 20" id="KW-0732">Signal</keyword>
<dbReference type="InterPro" id="IPR001611">
    <property type="entry name" value="Leu-rich_rpt"/>
</dbReference>
<feature type="chain" id="PRO_5008052048" description="non-specific serine/threonine protein kinase" evidence="20">
    <location>
        <begin position="26"/>
        <end position="980"/>
    </location>
</feature>
<evidence type="ECO:0000256" key="9">
    <source>
        <dbReference type="ARBA" id="ARBA00022741"/>
    </source>
</evidence>
<keyword evidence="14" id="KW-0325">Glycoprotein</keyword>
<feature type="signal peptide" evidence="20">
    <location>
        <begin position="1"/>
        <end position="25"/>
    </location>
</feature>
<evidence type="ECO:0000256" key="7">
    <source>
        <dbReference type="ARBA" id="ARBA00022729"/>
    </source>
</evidence>
<name>A0A176VTL0_MARPO</name>
<dbReference type="PANTHER" id="PTHR45631">
    <property type="entry name" value="OS07G0107800 PROTEIN-RELATED"/>
    <property type="match status" value="1"/>
</dbReference>
<dbReference type="PANTHER" id="PTHR45631:SF3">
    <property type="entry name" value="OS05G0393100 PROTEIN"/>
    <property type="match status" value="1"/>
</dbReference>
<dbReference type="Gene3D" id="2.60.120.430">
    <property type="entry name" value="Galactose-binding lectin"/>
    <property type="match status" value="1"/>
</dbReference>
<evidence type="ECO:0000256" key="20">
    <source>
        <dbReference type="SAM" id="SignalP"/>
    </source>
</evidence>
<evidence type="ECO:0000256" key="8">
    <source>
        <dbReference type="ARBA" id="ARBA00022737"/>
    </source>
</evidence>
<dbReference type="PROSITE" id="PS00108">
    <property type="entry name" value="PROTEIN_KINASE_ST"/>
    <property type="match status" value="1"/>
</dbReference>
<dbReference type="PROSITE" id="PS00107">
    <property type="entry name" value="PROTEIN_KINASE_ATP"/>
    <property type="match status" value="1"/>
</dbReference>
<keyword evidence="8" id="KW-0677">Repeat</keyword>
<keyword evidence="10" id="KW-0418">Kinase</keyword>
<dbReference type="GO" id="GO:0004674">
    <property type="term" value="F:protein serine/threonine kinase activity"/>
    <property type="evidence" value="ECO:0007669"/>
    <property type="project" value="UniProtKB-KW"/>
</dbReference>
<feature type="region of interest" description="Disordered" evidence="18">
    <location>
        <begin position="935"/>
        <end position="980"/>
    </location>
</feature>
<keyword evidence="12 19" id="KW-1133">Transmembrane helix</keyword>
<keyword evidence="4" id="KW-0433">Leucine-rich repeat</keyword>
<keyword evidence="11 17" id="KW-0067">ATP-binding</keyword>
<dbReference type="Proteomes" id="UP000077202">
    <property type="component" value="Unassembled WGS sequence"/>
</dbReference>
<evidence type="ECO:0000259" key="21">
    <source>
        <dbReference type="PROSITE" id="PS50011"/>
    </source>
</evidence>
<accession>A0A176VTL0</accession>
<evidence type="ECO:0000256" key="12">
    <source>
        <dbReference type="ARBA" id="ARBA00022989"/>
    </source>
</evidence>
<keyword evidence="9 17" id="KW-0547">Nucleotide-binding</keyword>
<evidence type="ECO:0000256" key="4">
    <source>
        <dbReference type="ARBA" id="ARBA00022614"/>
    </source>
</evidence>
<evidence type="ECO:0000256" key="10">
    <source>
        <dbReference type="ARBA" id="ARBA00022777"/>
    </source>
</evidence>
<evidence type="ECO:0000313" key="23">
    <source>
        <dbReference type="Proteomes" id="UP000077202"/>
    </source>
</evidence>
<dbReference type="InterPro" id="IPR011009">
    <property type="entry name" value="Kinase-like_dom_sf"/>
</dbReference>
<dbReference type="Gene3D" id="3.80.10.10">
    <property type="entry name" value="Ribonuclease Inhibitor"/>
    <property type="match status" value="1"/>
</dbReference>
<comment type="subcellular location">
    <subcellularLocation>
        <location evidence="1">Membrane</location>
        <topology evidence="1">Single-pass membrane protein</topology>
    </subcellularLocation>
</comment>
<keyword evidence="3" id="KW-0723">Serine/threonine-protein kinase</keyword>
<dbReference type="PROSITE" id="PS50011">
    <property type="entry name" value="PROTEIN_KINASE_DOM"/>
    <property type="match status" value="1"/>
</dbReference>
<dbReference type="InterPro" id="IPR008271">
    <property type="entry name" value="Ser/Thr_kinase_AS"/>
</dbReference>
<dbReference type="EMBL" id="LVLJ01002837">
    <property type="protein sequence ID" value="OAE23465.1"/>
    <property type="molecule type" value="Genomic_DNA"/>
</dbReference>
<dbReference type="GO" id="GO:0005524">
    <property type="term" value="F:ATP binding"/>
    <property type="evidence" value="ECO:0007669"/>
    <property type="project" value="UniProtKB-UniRule"/>
</dbReference>
<dbReference type="Pfam" id="PF12819">
    <property type="entry name" value="Malectin_like"/>
    <property type="match status" value="1"/>
</dbReference>
<gene>
    <name evidence="22" type="ORF">AXG93_285s1220</name>
</gene>
<evidence type="ECO:0000256" key="15">
    <source>
        <dbReference type="ARBA" id="ARBA00047899"/>
    </source>
</evidence>
<evidence type="ECO:0000256" key="1">
    <source>
        <dbReference type="ARBA" id="ARBA00004167"/>
    </source>
</evidence>
<dbReference type="InterPro" id="IPR001245">
    <property type="entry name" value="Ser-Thr/Tyr_kinase_cat_dom"/>
</dbReference>
<comment type="catalytic activity">
    <reaction evidence="15">
        <text>L-threonyl-[protein] + ATP = O-phospho-L-threonyl-[protein] + ADP + H(+)</text>
        <dbReference type="Rhea" id="RHEA:46608"/>
        <dbReference type="Rhea" id="RHEA-COMP:11060"/>
        <dbReference type="Rhea" id="RHEA-COMP:11605"/>
        <dbReference type="ChEBI" id="CHEBI:15378"/>
        <dbReference type="ChEBI" id="CHEBI:30013"/>
        <dbReference type="ChEBI" id="CHEBI:30616"/>
        <dbReference type="ChEBI" id="CHEBI:61977"/>
        <dbReference type="ChEBI" id="CHEBI:456216"/>
        <dbReference type="EC" id="2.7.11.1"/>
    </reaction>
</comment>
<dbReference type="EC" id="2.7.11.1" evidence="2"/>
<evidence type="ECO:0000256" key="16">
    <source>
        <dbReference type="ARBA" id="ARBA00048679"/>
    </source>
</evidence>
<dbReference type="Pfam" id="PF00560">
    <property type="entry name" value="LRR_1"/>
    <property type="match status" value="2"/>
</dbReference>
<dbReference type="InterPro" id="IPR000719">
    <property type="entry name" value="Prot_kinase_dom"/>
</dbReference>
<evidence type="ECO:0000256" key="13">
    <source>
        <dbReference type="ARBA" id="ARBA00023136"/>
    </source>
</evidence>
<evidence type="ECO:0000256" key="3">
    <source>
        <dbReference type="ARBA" id="ARBA00022527"/>
    </source>
</evidence>
<evidence type="ECO:0000256" key="14">
    <source>
        <dbReference type="ARBA" id="ARBA00023180"/>
    </source>
</evidence>
<feature type="domain" description="Protein kinase" evidence="21">
    <location>
        <begin position="619"/>
        <end position="934"/>
    </location>
</feature>
<evidence type="ECO:0000256" key="17">
    <source>
        <dbReference type="PROSITE-ProRule" id="PRU10141"/>
    </source>
</evidence>
<dbReference type="SUPFAM" id="SSF56112">
    <property type="entry name" value="Protein kinase-like (PK-like)"/>
    <property type="match status" value="1"/>
</dbReference>
<proteinExistence type="predicted"/>
<feature type="binding site" evidence="17">
    <location>
        <position position="647"/>
    </location>
    <ligand>
        <name>ATP</name>
        <dbReference type="ChEBI" id="CHEBI:30616"/>
    </ligand>
</feature>
<dbReference type="InterPro" id="IPR032675">
    <property type="entry name" value="LRR_dom_sf"/>
</dbReference>
<dbReference type="Pfam" id="PF07714">
    <property type="entry name" value="PK_Tyr_Ser-Thr"/>
    <property type="match status" value="1"/>
</dbReference>
<comment type="catalytic activity">
    <reaction evidence="16">
        <text>L-seryl-[protein] + ATP = O-phospho-L-seryl-[protein] + ADP + H(+)</text>
        <dbReference type="Rhea" id="RHEA:17989"/>
        <dbReference type="Rhea" id="RHEA-COMP:9863"/>
        <dbReference type="Rhea" id="RHEA-COMP:11604"/>
        <dbReference type="ChEBI" id="CHEBI:15378"/>
        <dbReference type="ChEBI" id="CHEBI:29999"/>
        <dbReference type="ChEBI" id="CHEBI:30616"/>
        <dbReference type="ChEBI" id="CHEBI:83421"/>
        <dbReference type="ChEBI" id="CHEBI:456216"/>
        <dbReference type="EC" id="2.7.11.1"/>
    </reaction>
</comment>
<dbReference type="FunFam" id="3.80.10.10:FF:000041">
    <property type="entry name" value="LRR receptor-like serine/threonine-protein kinase ERECTA"/>
    <property type="match status" value="1"/>
</dbReference>
<feature type="transmembrane region" description="Helical" evidence="19">
    <location>
        <begin position="561"/>
        <end position="583"/>
    </location>
</feature>
<reference evidence="22" key="1">
    <citation type="submission" date="2016-03" db="EMBL/GenBank/DDBJ databases">
        <title>Mechanisms controlling the formation of the plant cell surface in tip-growing cells are functionally conserved among land plants.</title>
        <authorList>
            <person name="Honkanen S."/>
            <person name="Jones V.A."/>
            <person name="Morieri G."/>
            <person name="Champion C."/>
            <person name="Hetherington A.J."/>
            <person name="Kelly S."/>
            <person name="Saint-Marcoux D."/>
            <person name="Proust H."/>
            <person name="Prescott H."/>
            <person name="Dolan L."/>
        </authorList>
    </citation>
    <scope>NUCLEOTIDE SEQUENCE [LARGE SCALE GENOMIC DNA]</scope>
    <source>
        <tissue evidence="22">Whole gametophyte</tissue>
    </source>
</reference>
<protein>
    <recommendedName>
        <fullName evidence="2">non-specific serine/threonine protein kinase</fullName>
        <ecNumber evidence="2">2.7.11.1</ecNumber>
    </recommendedName>
</protein>
<feature type="compositionally biased region" description="Polar residues" evidence="18">
    <location>
        <begin position="969"/>
        <end position="980"/>
    </location>
</feature>
<dbReference type="InterPro" id="IPR017441">
    <property type="entry name" value="Protein_kinase_ATP_BS"/>
</dbReference>
<evidence type="ECO:0000256" key="19">
    <source>
        <dbReference type="SAM" id="Phobius"/>
    </source>
</evidence>
<dbReference type="Gene3D" id="3.30.200.20">
    <property type="entry name" value="Phosphorylase Kinase, domain 1"/>
    <property type="match status" value="1"/>
</dbReference>
<dbReference type="SUPFAM" id="SSF52058">
    <property type="entry name" value="L domain-like"/>
    <property type="match status" value="1"/>
</dbReference>
<dbReference type="SMART" id="SM00220">
    <property type="entry name" value="S_TKc"/>
    <property type="match status" value="1"/>
</dbReference>
<evidence type="ECO:0000256" key="11">
    <source>
        <dbReference type="ARBA" id="ARBA00022840"/>
    </source>
</evidence>
<keyword evidence="5" id="KW-0808">Transferase</keyword>
<evidence type="ECO:0000313" key="22">
    <source>
        <dbReference type="EMBL" id="OAE23465.1"/>
    </source>
</evidence>
<comment type="caution">
    <text evidence="22">The sequence shown here is derived from an EMBL/GenBank/DDBJ whole genome shotgun (WGS) entry which is preliminary data.</text>
</comment>
<evidence type="ECO:0000256" key="2">
    <source>
        <dbReference type="ARBA" id="ARBA00012513"/>
    </source>
</evidence>
<evidence type="ECO:0000256" key="5">
    <source>
        <dbReference type="ARBA" id="ARBA00022679"/>
    </source>
</evidence>
<evidence type="ECO:0000256" key="18">
    <source>
        <dbReference type="SAM" id="MobiDB-lite"/>
    </source>
</evidence>
<dbReference type="GO" id="GO:0016020">
    <property type="term" value="C:membrane"/>
    <property type="evidence" value="ECO:0007669"/>
    <property type="project" value="UniProtKB-SubCell"/>
</dbReference>
<feature type="compositionally biased region" description="Low complexity" evidence="18">
    <location>
        <begin position="957"/>
        <end position="968"/>
    </location>
</feature>
<keyword evidence="13 19" id="KW-0472">Membrane</keyword>
<dbReference type="Gene3D" id="1.10.510.10">
    <property type="entry name" value="Transferase(Phosphotransferase) domain 1"/>
    <property type="match status" value="1"/>
</dbReference>
<keyword evidence="6 19" id="KW-0812">Transmembrane</keyword>
<dbReference type="InterPro" id="IPR024788">
    <property type="entry name" value="Malectin-like_Carb-bd_dom"/>
</dbReference>
<keyword evidence="23" id="KW-1185">Reference proteome</keyword>
<dbReference type="AlphaFoldDB" id="A0A176VTL0"/>